<dbReference type="InterPro" id="IPR019734">
    <property type="entry name" value="TPR_rpt"/>
</dbReference>
<accession>A0A7X0STQ6</accession>
<organism evidence="6 7">
    <name type="scientific">Cohnella zeiphila</name>
    <dbReference type="NCBI Taxonomy" id="2761120"/>
    <lineage>
        <taxon>Bacteria</taxon>
        <taxon>Bacillati</taxon>
        <taxon>Bacillota</taxon>
        <taxon>Bacilli</taxon>
        <taxon>Bacillales</taxon>
        <taxon>Paenibacillaceae</taxon>
        <taxon>Cohnella</taxon>
    </lineage>
</organism>
<dbReference type="InterPro" id="IPR036888">
    <property type="entry name" value="DNA_integrity_DisA_N_sf"/>
</dbReference>
<dbReference type="InterPro" id="IPR011990">
    <property type="entry name" value="TPR-like_helical_dom_sf"/>
</dbReference>
<evidence type="ECO:0000313" key="7">
    <source>
        <dbReference type="Proteomes" id="UP000564644"/>
    </source>
</evidence>
<dbReference type="InterPro" id="IPR050498">
    <property type="entry name" value="Ycf3"/>
</dbReference>
<dbReference type="PANTHER" id="PTHR44858">
    <property type="entry name" value="TETRATRICOPEPTIDE REPEAT PROTEIN 6"/>
    <property type="match status" value="1"/>
</dbReference>
<feature type="repeat" description="TPR" evidence="3">
    <location>
        <begin position="613"/>
        <end position="646"/>
    </location>
</feature>
<dbReference type="PANTHER" id="PTHR44858:SF1">
    <property type="entry name" value="UDP-N-ACETYLGLUCOSAMINE--PEPTIDE N-ACETYLGLUCOSAMINYLTRANSFERASE SPINDLY-RELATED"/>
    <property type="match status" value="1"/>
</dbReference>
<dbReference type="SUPFAM" id="SSF143597">
    <property type="entry name" value="YojJ-like"/>
    <property type="match status" value="1"/>
</dbReference>
<dbReference type="Proteomes" id="UP000564644">
    <property type="component" value="Unassembled WGS sequence"/>
</dbReference>
<dbReference type="SMART" id="SM00028">
    <property type="entry name" value="TPR"/>
    <property type="match status" value="2"/>
</dbReference>
<reference evidence="6 7" key="1">
    <citation type="submission" date="2020-08" db="EMBL/GenBank/DDBJ databases">
        <title>Cohnella phylogeny.</title>
        <authorList>
            <person name="Dunlap C."/>
        </authorList>
    </citation>
    <scope>NUCLEOTIDE SEQUENCE [LARGE SCALE GENOMIC DNA]</scope>
    <source>
        <strain evidence="6 7">CBP 2801</strain>
    </source>
</reference>
<dbReference type="Gene3D" id="3.40.1700.10">
    <property type="entry name" value="DNA integrity scanning protein, DisA, N-terminal domain"/>
    <property type="match status" value="1"/>
</dbReference>
<feature type="region of interest" description="Disordered" evidence="4">
    <location>
        <begin position="102"/>
        <end position="131"/>
    </location>
</feature>
<dbReference type="PROSITE" id="PS51794">
    <property type="entry name" value="DAC"/>
    <property type="match status" value="1"/>
</dbReference>
<dbReference type="EMBL" id="JACJVO010000056">
    <property type="protein sequence ID" value="MBB6735821.1"/>
    <property type="molecule type" value="Genomic_DNA"/>
</dbReference>
<dbReference type="SUPFAM" id="SSF48452">
    <property type="entry name" value="TPR-like"/>
    <property type="match status" value="1"/>
</dbReference>
<keyword evidence="7" id="KW-1185">Reference proteome</keyword>
<dbReference type="Pfam" id="PF21750">
    <property type="entry name" value="DACNH"/>
    <property type="match status" value="1"/>
</dbReference>
<proteinExistence type="predicted"/>
<evidence type="ECO:0000256" key="3">
    <source>
        <dbReference type="PROSITE-ProRule" id="PRU00339"/>
    </source>
</evidence>
<keyword evidence="1" id="KW-0677">Repeat</keyword>
<dbReference type="InterPro" id="IPR048555">
    <property type="entry name" value="DACNH"/>
</dbReference>
<dbReference type="PROSITE" id="PS50005">
    <property type="entry name" value="TPR"/>
    <property type="match status" value="1"/>
</dbReference>
<dbReference type="Gene3D" id="1.25.40.10">
    <property type="entry name" value="Tetratricopeptide repeat domain"/>
    <property type="match status" value="2"/>
</dbReference>
<evidence type="ECO:0000259" key="5">
    <source>
        <dbReference type="PROSITE" id="PS51794"/>
    </source>
</evidence>
<name>A0A7X0STQ6_9BACL</name>
<evidence type="ECO:0000256" key="2">
    <source>
        <dbReference type="ARBA" id="ARBA00022803"/>
    </source>
</evidence>
<sequence>MSVEVNRLNELNEEIYGRLERILKHLQKRLHFKMFAAVYDDKDEPVQIVRVKKTVSEQRGAGTTQDNIQSLDNLFVELYGTKETRGDAGHPAGLVQLVRDGRQSDGAEASQEEPIPDAAKMDSDANPISDSSPYRIPSDVVHYVDAFRYDDSSRIFHIVYILELHQVESTVVRLYERKPELSFLRMILEDYFRSFYERNASHALIFGEDGGIRRKYLEDELQFNRRAARLFFGGMRDLLARPVADELPEGSGNDQPATGDLLEMIDKISSETYERQNPFGTLLLMNEQTIRMPGLVRFIVEFAESERIRLDDSKRIRKLLELTNNSKHQYLIADSESIYGLGQVDWILQGEALVLRVDFQGLSKYRLVSVRAEPENSRNGTMIVGEDGAFYRTDLFLAERELLYLSFKNPRIGEESYSRERLRQLLEQTFGRGNEGWQAKFDKLERIVSRAREQKHGTMVVIADFDTAKEELKKLSKQSTPIKLRQVDPDTIRHLTSIDGAIYFDEDGNCHGIGVILDGIADPDLGDASRGARYNSAYRYLRKLQANKQKCVIAVISEDGMVNLIPEPEDQPKLMERAQGARDLLTQPSLSEEDRVKLSELEGALLQSPIVDSDWLFKLGEIYYGKKDYERAIRFFERGIDRAGAEFVASRYYSMNGNCHRYGFQDLDHYRTALSMFENALRNAENKGGRFVYYLNLAVTSFSMAQLITKDSEQVSEYCRNIIEWSNLALSLGSDRQSHQRLARAYNMRGLGHMNLGFRQQKNSEEQDDLYQEALKDFTEAIRIEPGNSIYYSNRSLLRRRMLQWKEASRDLIHSAVLETKPETPKELKIILEKMGPADIADAFEFYRSQTDQISRQKAIEAVFLKFVDPVAGSRAETAAAAEPDESAP</sequence>
<evidence type="ECO:0000256" key="1">
    <source>
        <dbReference type="ARBA" id="ARBA00022737"/>
    </source>
</evidence>
<evidence type="ECO:0000256" key="4">
    <source>
        <dbReference type="SAM" id="MobiDB-lite"/>
    </source>
</evidence>
<dbReference type="RefSeq" id="WP_185133467.1">
    <property type="nucleotide sequence ID" value="NZ_JACJVO010000056.1"/>
</dbReference>
<evidence type="ECO:0000313" key="6">
    <source>
        <dbReference type="EMBL" id="MBB6735821.1"/>
    </source>
</evidence>
<keyword evidence="2 3" id="KW-0802">TPR repeat</keyword>
<dbReference type="AlphaFoldDB" id="A0A7X0STQ6"/>
<gene>
    <name evidence="6" type="ORF">H7C18_33410</name>
</gene>
<dbReference type="InterPro" id="IPR003390">
    <property type="entry name" value="DNA_integrity_scan_DisA_N"/>
</dbReference>
<protein>
    <submittedName>
        <fullName evidence="6">DNA integrity scanning protein DisA nucleotide-binding domain protein</fullName>
    </submittedName>
</protein>
<feature type="domain" description="DAC" evidence="5">
    <location>
        <begin position="419"/>
        <end position="576"/>
    </location>
</feature>
<comment type="caution">
    <text evidence="6">The sequence shown here is derived from an EMBL/GenBank/DDBJ whole genome shotgun (WGS) entry which is preliminary data.</text>
</comment>
<dbReference type="Pfam" id="PF02457">
    <property type="entry name" value="DAC"/>
    <property type="match status" value="1"/>
</dbReference>